<protein>
    <submittedName>
        <fullName evidence="3">Uncharacterized protein</fullName>
    </submittedName>
</protein>
<organism evidence="3 4">
    <name type="scientific">Seminavis robusta</name>
    <dbReference type="NCBI Taxonomy" id="568900"/>
    <lineage>
        <taxon>Eukaryota</taxon>
        <taxon>Sar</taxon>
        <taxon>Stramenopiles</taxon>
        <taxon>Ochrophyta</taxon>
        <taxon>Bacillariophyta</taxon>
        <taxon>Bacillariophyceae</taxon>
        <taxon>Bacillariophycidae</taxon>
        <taxon>Naviculales</taxon>
        <taxon>Naviculaceae</taxon>
        <taxon>Seminavis</taxon>
    </lineage>
</organism>
<sequence>MTTTVRSRGGRGAGYYPPPRRNLNRSRSGDGLKLLRKGKRPLGGKSSQTKVVVFVALIILVVVVATVHTTLQSNPQALQNLSIRRRRRTDDRNVDDFVDAGEQAEEQAEDKGEPYGGKFGEEEQQQQQEKEPQSAKEEDPIVEDEEEDPILENEQFASREEEHRRKMEELQRKEEELQRREEELRRAEEERQKQERQRRQEEEEEAERKKMVEQEEKQRMEAERIRLEEQVKAERLRLEQEAQAQKQQKEQDAKHHQHHARVAAPVPKQDEIPSEQPALSFCEFMRKKTGSFYTDVAASHGYSNPAMLILGMEDLSTDLVWHVLTQIMFPNRPTTPKRTAQLVHQATAIDYSLLDKPNTELQGEFWKKVSDKSRGKWLVHVFCQQQEHGLAMGFPWLTDPAGMIAGNHKAKDTLELIKTLPKGSVKIIRVKRNLLDAVIRQSQRNAETKAPEQQQQQHTHAYHMKEMVPVNLDHHKIFHQLHRLQNEQDQLDDFLRTYNVPHLTVDFESIFPFKHWTDLVQVTQQAQESGTTQLTTAAAFEDEGNNLSPMESEWRNILRYLDITDNNKNKKPLTMFDILQDTMRTHKVNTFWTQTDAVKNWNYVANALMGTHYQHVLRKYPEKQVWGDNNNNNNRDEM</sequence>
<accession>A0A9N8H3W8</accession>
<keyword evidence="2" id="KW-0472">Membrane</keyword>
<keyword evidence="4" id="KW-1185">Reference proteome</keyword>
<dbReference type="EMBL" id="CAICTM010000047">
    <property type="protein sequence ID" value="CAB9498882.1"/>
    <property type="molecule type" value="Genomic_DNA"/>
</dbReference>
<name>A0A9N8H3W8_9STRA</name>
<dbReference type="Gene3D" id="3.40.50.300">
    <property type="entry name" value="P-loop containing nucleotide triphosphate hydrolases"/>
    <property type="match status" value="1"/>
</dbReference>
<gene>
    <name evidence="3" type="ORF">SEMRO_47_G028020.1</name>
</gene>
<evidence type="ECO:0000313" key="4">
    <source>
        <dbReference type="Proteomes" id="UP001153069"/>
    </source>
</evidence>
<feature type="region of interest" description="Disordered" evidence="1">
    <location>
        <begin position="1"/>
        <end position="45"/>
    </location>
</feature>
<dbReference type="AlphaFoldDB" id="A0A9N8H3W8"/>
<comment type="caution">
    <text evidence="3">The sequence shown here is derived from an EMBL/GenBank/DDBJ whole genome shotgun (WGS) entry which is preliminary data.</text>
</comment>
<feature type="compositionally biased region" description="Basic and acidic residues" evidence="1">
    <location>
        <begin position="128"/>
        <end position="139"/>
    </location>
</feature>
<evidence type="ECO:0000256" key="2">
    <source>
        <dbReference type="SAM" id="Phobius"/>
    </source>
</evidence>
<dbReference type="Proteomes" id="UP001153069">
    <property type="component" value="Unassembled WGS sequence"/>
</dbReference>
<evidence type="ECO:0000256" key="1">
    <source>
        <dbReference type="SAM" id="MobiDB-lite"/>
    </source>
</evidence>
<proteinExistence type="predicted"/>
<feature type="compositionally biased region" description="Acidic residues" evidence="1">
    <location>
        <begin position="140"/>
        <end position="151"/>
    </location>
</feature>
<reference evidence="3" key="1">
    <citation type="submission" date="2020-06" db="EMBL/GenBank/DDBJ databases">
        <authorList>
            <consortium name="Plant Systems Biology data submission"/>
        </authorList>
    </citation>
    <scope>NUCLEOTIDE SEQUENCE</scope>
    <source>
        <strain evidence="3">D6</strain>
    </source>
</reference>
<feature type="compositionally biased region" description="Basic and acidic residues" evidence="1">
    <location>
        <begin position="157"/>
        <end position="220"/>
    </location>
</feature>
<feature type="compositionally biased region" description="Acidic residues" evidence="1">
    <location>
        <begin position="99"/>
        <end position="108"/>
    </location>
</feature>
<feature type="region of interest" description="Disordered" evidence="1">
    <location>
        <begin position="99"/>
        <end position="220"/>
    </location>
</feature>
<evidence type="ECO:0000313" key="3">
    <source>
        <dbReference type="EMBL" id="CAB9498882.1"/>
    </source>
</evidence>
<feature type="transmembrane region" description="Helical" evidence="2">
    <location>
        <begin position="51"/>
        <end position="71"/>
    </location>
</feature>
<keyword evidence="2" id="KW-0812">Transmembrane</keyword>
<feature type="region of interest" description="Disordered" evidence="1">
    <location>
        <begin position="239"/>
        <end position="273"/>
    </location>
</feature>
<keyword evidence="2" id="KW-1133">Transmembrane helix</keyword>
<dbReference type="InterPro" id="IPR027417">
    <property type="entry name" value="P-loop_NTPase"/>
</dbReference>